<dbReference type="Pfam" id="PF03052">
    <property type="entry name" value="Adeno_52K"/>
    <property type="match status" value="1"/>
</dbReference>
<feature type="transmembrane region" description="Helical" evidence="2">
    <location>
        <begin position="69"/>
        <end position="91"/>
    </location>
</feature>
<protein>
    <submittedName>
        <fullName evidence="3">DNA-binding protein</fullName>
    </submittedName>
</protein>
<name>A0A2L1F3A3_9ADEN</name>
<evidence type="ECO:0000313" key="7">
    <source>
        <dbReference type="EMBL" id="AVQ69273.1"/>
    </source>
</evidence>
<dbReference type="Proteomes" id="UP000319372">
    <property type="component" value="Segment"/>
</dbReference>
<dbReference type="Proteomes" id="UP000320714">
    <property type="component" value="Segment"/>
</dbReference>
<organism evidence="3">
    <name type="scientific">Human mastadenovirus E</name>
    <dbReference type="NCBI Taxonomy" id="130308"/>
    <lineage>
        <taxon>Viruses</taxon>
        <taxon>Varidnaviria</taxon>
        <taxon>Bamfordvirae</taxon>
        <taxon>Preplasmiviricota</taxon>
        <taxon>Polisuviricotina</taxon>
        <taxon>Pharingeaviricetes</taxon>
        <taxon>Rowavirales</taxon>
        <taxon>Adenoviridae</taxon>
        <taxon>Mastadenovirus</taxon>
        <taxon>Mastadenovirus exoticum</taxon>
    </lineage>
</organism>
<keyword evidence="2" id="KW-0812">Transmembrane</keyword>
<evidence type="ECO:0000313" key="11">
    <source>
        <dbReference type="EMBL" id="AVQ69543.1"/>
    </source>
</evidence>
<evidence type="ECO:0000313" key="9">
    <source>
        <dbReference type="EMBL" id="AVQ69453.1"/>
    </source>
</evidence>
<proteinExistence type="predicted"/>
<dbReference type="Proteomes" id="UP000317320">
    <property type="component" value="Genome"/>
</dbReference>
<dbReference type="EMBL" id="KY996450">
    <property type="protein sequence ID" value="AVQ69498.1"/>
    <property type="molecule type" value="Genomic_DNA"/>
</dbReference>
<dbReference type="Proteomes" id="UP000315631">
    <property type="component" value="Segment"/>
</dbReference>
<accession>A0A2L1F3A3</accession>
<dbReference type="EMBL" id="MF002042">
    <property type="protein sequence ID" value="AVD49591.1"/>
    <property type="molecule type" value="Genomic_DNA"/>
</dbReference>
<dbReference type="EMBL" id="KY996445">
    <property type="protein sequence ID" value="AVQ69273.1"/>
    <property type="molecule type" value="Genomic_DNA"/>
</dbReference>
<dbReference type="Proteomes" id="UP000319946">
    <property type="component" value="Segment"/>
</dbReference>
<gene>
    <name evidence="3" type="primary">L1</name>
</gene>
<evidence type="ECO:0000313" key="13">
    <source>
        <dbReference type="EMBL" id="AVQ69633.1"/>
    </source>
</evidence>
<dbReference type="Proteomes" id="UP000318945">
    <property type="component" value="Segment"/>
</dbReference>
<evidence type="ECO:0000256" key="2">
    <source>
        <dbReference type="SAM" id="Phobius"/>
    </source>
</evidence>
<sequence>MRADGEELDLLPPVGGMAVDVMKVEMPTARRTFVLVFIQAATVLATLHGMHVLHKLYLGSFDEEFQWEVELWCLHLVLYYVVVVGLALFCLDGGHAYKPAREAGPDLGADGSKSKDEGAQAGAVQGPKTLRSQVSGQRRRAVNLHKFFQGAREVQMVLDLHRAVSGDVDGLQGPVPLGSDHRPLFLLGGRGRFGFHG</sequence>
<dbReference type="Proteomes" id="UP000320357">
    <property type="component" value="Segment"/>
</dbReference>
<evidence type="ECO:0000313" key="4">
    <source>
        <dbReference type="EMBL" id="AVQ69141.1"/>
    </source>
</evidence>
<dbReference type="GO" id="GO:0003677">
    <property type="term" value="F:DNA binding"/>
    <property type="evidence" value="ECO:0007669"/>
    <property type="project" value="UniProtKB-KW"/>
</dbReference>
<evidence type="ECO:0000313" key="12">
    <source>
        <dbReference type="EMBL" id="AVQ69588.1"/>
    </source>
</evidence>
<dbReference type="Proteomes" id="UP000318718">
    <property type="component" value="Genome"/>
</dbReference>
<evidence type="ECO:0000256" key="1">
    <source>
        <dbReference type="SAM" id="MobiDB-lite"/>
    </source>
</evidence>
<feature type="transmembrane region" description="Helical" evidence="2">
    <location>
        <begin position="32"/>
        <end position="49"/>
    </location>
</feature>
<evidence type="ECO:0000313" key="10">
    <source>
        <dbReference type="EMBL" id="AVQ69498.1"/>
    </source>
</evidence>
<feature type="region of interest" description="Disordered" evidence="1">
    <location>
        <begin position="107"/>
        <end position="132"/>
    </location>
</feature>
<dbReference type="InterPro" id="IPR004292">
    <property type="entry name" value="L1-like"/>
</dbReference>
<evidence type="ECO:0000313" key="6">
    <source>
        <dbReference type="EMBL" id="AVQ69229.1"/>
    </source>
</evidence>
<dbReference type="EMBL" id="KY996444">
    <property type="protein sequence ID" value="AVQ69229.1"/>
    <property type="molecule type" value="Genomic_DNA"/>
</dbReference>
<evidence type="ECO:0000313" key="8">
    <source>
        <dbReference type="EMBL" id="AVQ69407.1"/>
    </source>
</evidence>
<dbReference type="EMBL" id="KY996452">
    <property type="protein sequence ID" value="AVQ69588.1"/>
    <property type="molecule type" value="Genomic_DNA"/>
</dbReference>
<reference evidence="3" key="1">
    <citation type="journal article" date="2018" name="Emerg. Infect. Dis.">
        <title>Adenovirus Type 4 Respiratory Infections among Civilian Adults, Northeastern United States, 2011-20151.</title>
        <authorList>
            <person name="Kajon A.E."/>
            <person name="Lamson D.M."/>
            <person name="Bair C.R."/>
            <person name="Lu X."/>
            <person name="Landry M.L."/>
            <person name="Menegus M."/>
            <person name="Erdman D.D."/>
            <person name="St George K."/>
        </authorList>
    </citation>
    <scope>NUCLEOTIDE SEQUENCE [LARGE SCALE GENOMIC DNA]</scope>
    <source>
        <strain evidence="5">E/USA/38662/2014/P4H4F4</strain>
        <strain evidence="10">HAdV-E/USA/12752/2012/P4H4F4</strain>
        <strain evidence="11">HAdV-E/USA/27440/2012/P4H4F4</strain>
        <strain evidence="7">HAdV-E/USA/33430/2014/P4H4F4</strain>
        <strain evidence="8">HAdV-E/USA/4876/2014/P4H4F4</strain>
        <strain evidence="9">HAdV-E/USA/5497/2013/P4H4F4</strain>
        <strain evidence="4">HAdV-E/USA/9111/2014/P4H4F4</strain>
        <strain evidence="12">HAdVE/Japan/J1007/1981/P4H4F4</strain>
        <strain evidence="13">HAdVE/USA_Connecticut/TB071911/2011/P4H4F4</strain>
        <strain evidence="3">HAdVE/USA_New York/1418/2015/P4H4F4</strain>
        <strain evidence="6">HAdVE/USA_New York/38813/2014/P4H4F4</strain>
    </source>
</reference>
<dbReference type="Proteomes" id="UP000319420">
    <property type="component" value="Segment"/>
</dbReference>
<dbReference type="EMBL" id="KY996453">
    <property type="protein sequence ID" value="AVQ69633.1"/>
    <property type="molecule type" value="Genomic_DNA"/>
</dbReference>
<keyword evidence="3" id="KW-0238">DNA-binding</keyword>
<keyword evidence="2" id="KW-0472">Membrane</keyword>
<keyword evidence="2" id="KW-1133">Transmembrane helix</keyword>
<dbReference type="EMBL" id="KY996442">
    <property type="protein sequence ID" value="AVQ69141.1"/>
    <property type="molecule type" value="Genomic_DNA"/>
</dbReference>
<dbReference type="Proteomes" id="UP000316091">
    <property type="component" value="Segment"/>
</dbReference>
<dbReference type="Proteomes" id="UP000318345">
    <property type="component" value="Segment"/>
</dbReference>
<dbReference type="EMBL" id="KY996451">
    <property type="protein sequence ID" value="AVQ69543.1"/>
    <property type="molecule type" value="Genomic_DNA"/>
</dbReference>
<evidence type="ECO:0000313" key="5">
    <source>
        <dbReference type="EMBL" id="AVQ69184.1"/>
    </source>
</evidence>
<dbReference type="EMBL" id="KY996443">
    <property type="protein sequence ID" value="AVQ69184.1"/>
    <property type="molecule type" value="Genomic_DNA"/>
</dbReference>
<dbReference type="EMBL" id="KY996448">
    <property type="protein sequence ID" value="AVQ69407.1"/>
    <property type="molecule type" value="Genomic_DNA"/>
</dbReference>
<evidence type="ECO:0000313" key="3">
    <source>
        <dbReference type="EMBL" id="AVD49591.1"/>
    </source>
</evidence>
<dbReference type="EMBL" id="KY996449">
    <property type="protein sequence ID" value="AVQ69453.1"/>
    <property type="molecule type" value="Genomic_DNA"/>
</dbReference>